<gene>
    <name evidence="1" type="ORF">RF11_14140</name>
</gene>
<sequence>MLNNIDSEANKQAVEQYMASTQSHNLVVQMEGVRNFKSHLTHQFYSEDHRLLIQHFPNSLYDELQMVSEVGLSAKGYHELKVLFFEVFTFIFRYTKLVTHPKSTPFLELFLKFIKISDPVFSLNLHQLIDLIHQCISYEPNKILFINENGMYNFYCYFQYSKTNVSERFRKMCTRICDLDHTKSSGLCPLKQSGNINQIMNKYLSTKDEEIAWLLFTIFRMLYHLKLLDGIEFNISQFYLITHSIFLIEINRMNYLRVFPCISKIWTGILNKSTNMIQIDGIDKLILLSTIFAIDLSRKLKKVVNGFGKFEITKNKKQKFYVIYLSLVSFPVIDNSAKSWLKPVLFELHDSVQKFIEKTLLNDFSFDNKFLFAQYFIKSHVTLGIEISNDDYEKINWFLAKLRGKKQLSNIY</sequence>
<organism evidence="1 2">
    <name type="scientific">Thelohanellus kitauei</name>
    <name type="common">Myxosporean</name>
    <dbReference type="NCBI Taxonomy" id="669202"/>
    <lineage>
        <taxon>Eukaryota</taxon>
        <taxon>Metazoa</taxon>
        <taxon>Cnidaria</taxon>
        <taxon>Myxozoa</taxon>
        <taxon>Myxosporea</taxon>
        <taxon>Bivalvulida</taxon>
        <taxon>Platysporina</taxon>
        <taxon>Myxobolidae</taxon>
        <taxon>Thelohanellus</taxon>
    </lineage>
</organism>
<reference evidence="1 2" key="1">
    <citation type="journal article" date="2014" name="Genome Biol. Evol.">
        <title>The genome of the myxosporean Thelohanellus kitauei shows adaptations to nutrient acquisition within its fish host.</title>
        <authorList>
            <person name="Yang Y."/>
            <person name="Xiong J."/>
            <person name="Zhou Z."/>
            <person name="Huo F."/>
            <person name="Miao W."/>
            <person name="Ran C."/>
            <person name="Liu Y."/>
            <person name="Zhang J."/>
            <person name="Feng J."/>
            <person name="Wang M."/>
            <person name="Wang M."/>
            <person name="Wang L."/>
            <person name="Yao B."/>
        </authorList>
    </citation>
    <scope>NUCLEOTIDE SEQUENCE [LARGE SCALE GENOMIC DNA]</scope>
    <source>
        <strain evidence="1">Wuqing</strain>
    </source>
</reference>
<accession>A0A0C2I9P0</accession>
<dbReference type="EMBL" id="JWZT01005158">
    <property type="protein sequence ID" value="KII61983.1"/>
    <property type="molecule type" value="Genomic_DNA"/>
</dbReference>
<name>A0A0C2I9P0_THEKT</name>
<dbReference type="OrthoDB" id="7701410at2759"/>
<dbReference type="AlphaFoldDB" id="A0A0C2I9P0"/>
<keyword evidence="2" id="KW-1185">Reference proteome</keyword>
<comment type="caution">
    <text evidence="1">The sequence shown here is derived from an EMBL/GenBank/DDBJ whole genome shotgun (WGS) entry which is preliminary data.</text>
</comment>
<evidence type="ECO:0000313" key="2">
    <source>
        <dbReference type="Proteomes" id="UP000031668"/>
    </source>
</evidence>
<dbReference type="Proteomes" id="UP000031668">
    <property type="component" value="Unassembled WGS sequence"/>
</dbReference>
<proteinExistence type="predicted"/>
<evidence type="ECO:0000313" key="1">
    <source>
        <dbReference type="EMBL" id="KII61983.1"/>
    </source>
</evidence>
<protein>
    <submittedName>
        <fullName evidence="1">Uncharacterized protein</fullName>
    </submittedName>
</protein>